<evidence type="ECO:0000313" key="8">
    <source>
        <dbReference type="EMBL" id="PKR77199.1"/>
    </source>
</evidence>
<reference evidence="8 9" key="1">
    <citation type="submission" date="2017-06" db="EMBL/GenBank/DDBJ databases">
        <title>the draft geome sequence of Illustriluteabacillus marina B3227.</title>
        <authorList>
            <person name="He R.-H."/>
            <person name="Du Z.-J."/>
        </authorList>
    </citation>
    <scope>NUCLEOTIDE SEQUENCE [LARGE SCALE GENOMIC DNA]</scope>
    <source>
        <strain evidence="8 9">B3227</strain>
    </source>
</reference>
<dbReference type="EMBL" id="PJNH01000003">
    <property type="protein sequence ID" value="PKR77199.1"/>
    <property type="molecule type" value="Genomic_DNA"/>
</dbReference>
<dbReference type="Proteomes" id="UP000243524">
    <property type="component" value="Unassembled WGS sequence"/>
</dbReference>
<dbReference type="PROSITE" id="PS50847">
    <property type="entry name" value="GRAM_POS_ANCHORING"/>
    <property type="match status" value="1"/>
</dbReference>
<dbReference type="OrthoDB" id="2566057at2"/>
<sequence>MKRFIFFVAFLYTSFALIFILPGLESSAFEQDSVSLITSPTEVLFDITNMKPGDRVERNISINNDGAKDYYYQSKAEQTSGSKKLYNEFQLTVINDGETLFEGSLGDFFGFEPRQLASGESEELLFVAEFPYESGNEFQGLEMDFLIEIWADGEPIEPVVSDNSDKPSFNGFLPQTGEESSIIYFIIGGLAIALGGTIYFKARRKDVG</sequence>
<comment type="caution">
    <text evidence="8">The sequence shown here is derived from an EMBL/GenBank/DDBJ whole genome shotgun (WGS) entry which is preliminary data.</text>
</comment>
<proteinExistence type="predicted"/>
<evidence type="ECO:0000256" key="3">
    <source>
        <dbReference type="ARBA" id="ARBA00022525"/>
    </source>
</evidence>
<keyword evidence="9" id="KW-1185">Reference proteome</keyword>
<comment type="subcellular location">
    <subcellularLocation>
        <location evidence="1">Secreted</location>
        <location evidence="1">Cell wall</location>
        <topology evidence="1">Peptidoglycan-anchor</topology>
    </subcellularLocation>
</comment>
<gene>
    <name evidence="8" type="ORF">CEY16_10690</name>
</gene>
<feature type="transmembrane region" description="Helical" evidence="6">
    <location>
        <begin position="182"/>
        <end position="200"/>
    </location>
</feature>
<keyword evidence="5" id="KW-0572">Peptidoglycan-anchor</keyword>
<keyword evidence="2" id="KW-0134">Cell wall</keyword>
<evidence type="ECO:0000256" key="5">
    <source>
        <dbReference type="ARBA" id="ARBA00023088"/>
    </source>
</evidence>
<keyword evidence="6" id="KW-0472">Membrane</keyword>
<organism evidence="8 9">
    <name type="scientific">Halalkalibacillus sediminis</name>
    <dbReference type="NCBI Taxonomy" id="2018042"/>
    <lineage>
        <taxon>Bacteria</taxon>
        <taxon>Bacillati</taxon>
        <taxon>Bacillota</taxon>
        <taxon>Bacilli</taxon>
        <taxon>Bacillales</taxon>
        <taxon>Bacillaceae</taxon>
        <taxon>Halalkalibacillus</taxon>
    </lineage>
</organism>
<accession>A0A2I0QSB4</accession>
<evidence type="ECO:0000256" key="6">
    <source>
        <dbReference type="SAM" id="Phobius"/>
    </source>
</evidence>
<protein>
    <recommendedName>
        <fullName evidence="7">Gram-positive cocci surface proteins LPxTG domain-containing protein</fullName>
    </recommendedName>
</protein>
<evidence type="ECO:0000256" key="1">
    <source>
        <dbReference type="ARBA" id="ARBA00004168"/>
    </source>
</evidence>
<evidence type="ECO:0000256" key="4">
    <source>
        <dbReference type="ARBA" id="ARBA00022729"/>
    </source>
</evidence>
<dbReference type="RefSeq" id="WP_101332027.1">
    <property type="nucleotide sequence ID" value="NZ_PJNH01000003.1"/>
</dbReference>
<feature type="domain" description="Gram-positive cocci surface proteins LPxTG" evidence="7">
    <location>
        <begin position="173"/>
        <end position="208"/>
    </location>
</feature>
<keyword evidence="6" id="KW-1133">Transmembrane helix</keyword>
<evidence type="ECO:0000259" key="7">
    <source>
        <dbReference type="PROSITE" id="PS50847"/>
    </source>
</evidence>
<evidence type="ECO:0000313" key="9">
    <source>
        <dbReference type="Proteomes" id="UP000243524"/>
    </source>
</evidence>
<dbReference type="NCBIfam" id="TIGR01167">
    <property type="entry name" value="LPXTG_anchor"/>
    <property type="match status" value="1"/>
</dbReference>
<keyword evidence="6" id="KW-0812">Transmembrane</keyword>
<dbReference type="InterPro" id="IPR022121">
    <property type="entry name" value="Peptidase_M73_camelysin"/>
</dbReference>
<dbReference type="Pfam" id="PF12389">
    <property type="entry name" value="Peptidase_M73"/>
    <property type="match status" value="1"/>
</dbReference>
<dbReference type="InterPro" id="IPR019931">
    <property type="entry name" value="LPXTG_anchor"/>
</dbReference>
<evidence type="ECO:0000256" key="2">
    <source>
        <dbReference type="ARBA" id="ARBA00022512"/>
    </source>
</evidence>
<keyword evidence="4" id="KW-0732">Signal</keyword>
<dbReference type="Pfam" id="PF00746">
    <property type="entry name" value="Gram_pos_anchor"/>
    <property type="match status" value="1"/>
</dbReference>
<keyword evidence="3" id="KW-0964">Secreted</keyword>
<dbReference type="AlphaFoldDB" id="A0A2I0QSB4"/>
<name>A0A2I0QSB4_9BACI</name>